<feature type="domain" description="Ig-like" evidence="19">
    <location>
        <begin position="301"/>
        <end position="378"/>
    </location>
</feature>
<dbReference type="InterPro" id="IPR036116">
    <property type="entry name" value="FN3_sf"/>
</dbReference>
<evidence type="ECO:0000256" key="10">
    <source>
        <dbReference type="ARBA" id="ARBA00023180"/>
    </source>
</evidence>
<dbReference type="SMART" id="SM00408">
    <property type="entry name" value="IGc2"/>
    <property type="match status" value="4"/>
</dbReference>
<feature type="compositionally biased region" description="Basic and acidic residues" evidence="16">
    <location>
        <begin position="751"/>
        <end position="761"/>
    </location>
</feature>
<evidence type="ECO:0000256" key="12">
    <source>
        <dbReference type="ARBA" id="ARBA00037573"/>
    </source>
</evidence>
<comment type="function">
    <text evidence="12">Mediates response to the active Hedgehog (Hh) protein signal in embryos, functioning upstream or at the level of patched (ptc).</text>
</comment>
<dbReference type="InterPro" id="IPR003961">
    <property type="entry name" value="FN3_dom"/>
</dbReference>
<name>A0A0K2TIN0_LEPSM</name>
<feature type="domain" description="Ig-like" evidence="19">
    <location>
        <begin position="20"/>
        <end position="94"/>
    </location>
</feature>
<dbReference type="Gene3D" id="2.60.40.10">
    <property type="entry name" value="Immunoglobulins"/>
    <property type="match status" value="6"/>
</dbReference>
<dbReference type="Pfam" id="PF13927">
    <property type="entry name" value="Ig_3"/>
    <property type="match status" value="2"/>
</dbReference>
<evidence type="ECO:0000313" key="21">
    <source>
        <dbReference type="EMBL" id="CDW25794.1"/>
    </source>
</evidence>
<dbReference type="AlphaFoldDB" id="A0A0K2TIN0"/>
<dbReference type="OrthoDB" id="204958at2759"/>
<dbReference type="SMART" id="SM00409">
    <property type="entry name" value="IG"/>
    <property type="match status" value="4"/>
</dbReference>
<dbReference type="PANTHER" id="PTHR44170">
    <property type="entry name" value="PROTEIN SIDEKICK"/>
    <property type="match status" value="1"/>
</dbReference>
<dbReference type="EMBL" id="HACA01008433">
    <property type="protein sequence ID" value="CDW25794.1"/>
    <property type="molecule type" value="Transcribed_RNA"/>
</dbReference>
<evidence type="ECO:0000256" key="4">
    <source>
        <dbReference type="ARBA" id="ARBA00022729"/>
    </source>
</evidence>
<dbReference type="SUPFAM" id="SSF49265">
    <property type="entry name" value="Fibronectin type III"/>
    <property type="match status" value="1"/>
</dbReference>
<keyword evidence="3 17" id="KW-0812">Transmembrane</keyword>
<evidence type="ECO:0000256" key="11">
    <source>
        <dbReference type="ARBA" id="ARBA00023319"/>
    </source>
</evidence>
<feature type="domain" description="Fibronectin type-III" evidence="20">
    <location>
        <begin position="413"/>
        <end position="511"/>
    </location>
</feature>
<comment type="subcellular location">
    <subcellularLocation>
        <location evidence="1">Membrane</location>
    </subcellularLocation>
</comment>
<feature type="compositionally biased region" description="Low complexity" evidence="16">
    <location>
        <begin position="611"/>
        <end position="634"/>
    </location>
</feature>
<feature type="region of interest" description="Disordered" evidence="16">
    <location>
        <begin position="742"/>
        <end position="784"/>
    </location>
</feature>
<dbReference type="CDD" id="cd00063">
    <property type="entry name" value="FN3"/>
    <property type="match status" value="2"/>
</dbReference>
<dbReference type="GO" id="GO:0098609">
    <property type="term" value="P:cell-cell adhesion"/>
    <property type="evidence" value="ECO:0007669"/>
    <property type="project" value="TreeGrafter"/>
</dbReference>
<dbReference type="CDD" id="cd00096">
    <property type="entry name" value="Ig"/>
    <property type="match status" value="1"/>
</dbReference>
<dbReference type="InterPro" id="IPR007110">
    <property type="entry name" value="Ig-like_dom"/>
</dbReference>
<reference evidence="21" key="1">
    <citation type="submission" date="2014-05" db="EMBL/GenBank/DDBJ databases">
        <authorList>
            <person name="Chronopoulou M."/>
        </authorList>
    </citation>
    <scope>NUCLEOTIDE SEQUENCE</scope>
    <source>
        <tissue evidence="21">Whole organism</tissue>
    </source>
</reference>
<feature type="region of interest" description="Disordered" evidence="16">
    <location>
        <begin position="611"/>
        <end position="637"/>
    </location>
</feature>
<dbReference type="PANTHER" id="PTHR44170:SF33">
    <property type="entry name" value="BROTHER OF IHOG, ISOFORM G-RELATED"/>
    <property type="match status" value="1"/>
</dbReference>
<comment type="similarity">
    <text evidence="13">Belongs to the immunoglobulin superfamily. IHOG family.</text>
</comment>
<evidence type="ECO:0000256" key="8">
    <source>
        <dbReference type="ARBA" id="ARBA00023136"/>
    </source>
</evidence>
<dbReference type="SMART" id="SM00060">
    <property type="entry name" value="FN3"/>
    <property type="match status" value="2"/>
</dbReference>
<keyword evidence="4 18" id="KW-0732">Signal</keyword>
<keyword evidence="8 17" id="KW-0472">Membrane</keyword>
<evidence type="ECO:0000256" key="7">
    <source>
        <dbReference type="ARBA" id="ARBA00022989"/>
    </source>
</evidence>
<dbReference type="GO" id="GO:0005886">
    <property type="term" value="C:plasma membrane"/>
    <property type="evidence" value="ECO:0007669"/>
    <property type="project" value="TreeGrafter"/>
</dbReference>
<evidence type="ECO:0000256" key="5">
    <source>
        <dbReference type="ARBA" id="ARBA00022737"/>
    </source>
</evidence>
<keyword evidence="7 17" id="KW-1133">Transmembrane helix</keyword>
<dbReference type="Pfam" id="PF00041">
    <property type="entry name" value="fn3"/>
    <property type="match status" value="2"/>
</dbReference>
<evidence type="ECO:0000256" key="13">
    <source>
        <dbReference type="ARBA" id="ARBA00038144"/>
    </source>
</evidence>
<proteinExistence type="inferred from homology"/>
<keyword evidence="6" id="KW-0654">Proteoglycan</keyword>
<dbReference type="InterPro" id="IPR013783">
    <property type="entry name" value="Ig-like_fold"/>
</dbReference>
<feature type="chain" id="PRO_5005487786" description="Interference hedgehog" evidence="18">
    <location>
        <begin position="18"/>
        <end position="784"/>
    </location>
</feature>
<evidence type="ECO:0000256" key="16">
    <source>
        <dbReference type="SAM" id="MobiDB-lite"/>
    </source>
</evidence>
<feature type="transmembrane region" description="Helical" evidence="17">
    <location>
        <begin position="648"/>
        <end position="673"/>
    </location>
</feature>
<evidence type="ECO:0000259" key="19">
    <source>
        <dbReference type="PROSITE" id="PS50835"/>
    </source>
</evidence>
<dbReference type="GO" id="GO:0030424">
    <property type="term" value="C:axon"/>
    <property type="evidence" value="ECO:0007669"/>
    <property type="project" value="TreeGrafter"/>
</dbReference>
<evidence type="ECO:0000256" key="15">
    <source>
        <dbReference type="ARBA" id="ARBA00041099"/>
    </source>
</evidence>
<dbReference type="InterPro" id="IPR003599">
    <property type="entry name" value="Ig_sub"/>
</dbReference>
<feature type="domain" description="Fibronectin type-III" evidence="20">
    <location>
        <begin position="521"/>
        <end position="614"/>
    </location>
</feature>
<evidence type="ECO:0000256" key="3">
    <source>
        <dbReference type="ARBA" id="ARBA00022692"/>
    </source>
</evidence>
<evidence type="ECO:0000259" key="20">
    <source>
        <dbReference type="PROSITE" id="PS50853"/>
    </source>
</evidence>
<dbReference type="InterPro" id="IPR036179">
    <property type="entry name" value="Ig-like_dom_sf"/>
</dbReference>
<feature type="signal peptide" evidence="18">
    <location>
        <begin position="1"/>
        <end position="17"/>
    </location>
</feature>
<organism evidence="21">
    <name type="scientific">Lepeophtheirus salmonis</name>
    <name type="common">Salmon louse</name>
    <name type="synonym">Caligus salmonis</name>
    <dbReference type="NCBI Taxonomy" id="72036"/>
    <lineage>
        <taxon>Eukaryota</taxon>
        <taxon>Metazoa</taxon>
        <taxon>Ecdysozoa</taxon>
        <taxon>Arthropoda</taxon>
        <taxon>Crustacea</taxon>
        <taxon>Multicrustacea</taxon>
        <taxon>Hexanauplia</taxon>
        <taxon>Copepoda</taxon>
        <taxon>Siphonostomatoida</taxon>
        <taxon>Caligidae</taxon>
        <taxon>Lepeophtheirus</taxon>
    </lineage>
</organism>
<keyword evidence="9" id="KW-1015">Disulfide bond</keyword>
<dbReference type="SUPFAM" id="SSF48726">
    <property type="entry name" value="Immunoglobulin"/>
    <property type="match status" value="3"/>
</dbReference>
<evidence type="ECO:0000256" key="6">
    <source>
        <dbReference type="ARBA" id="ARBA00022974"/>
    </source>
</evidence>
<keyword evidence="2" id="KW-0358">Heparin-binding</keyword>
<feature type="domain" description="Ig-like" evidence="19">
    <location>
        <begin position="214"/>
        <end position="297"/>
    </location>
</feature>
<dbReference type="GO" id="GO:0008201">
    <property type="term" value="F:heparin binding"/>
    <property type="evidence" value="ECO:0007669"/>
    <property type="project" value="UniProtKB-KW"/>
</dbReference>
<dbReference type="PROSITE" id="PS50853">
    <property type="entry name" value="FN3"/>
    <property type="match status" value="2"/>
</dbReference>
<protein>
    <recommendedName>
        <fullName evidence="15">Interference hedgehog</fullName>
    </recommendedName>
</protein>
<evidence type="ECO:0000256" key="18">
    <source>
        <dbReference type="SAM" id="SignalP"/>
    </source>
</evidence>
<dbReference type="Pfam" id="PF13895">
    <property type="entry name" value="Ig_2"/>
    <property type="match status" value="1"/>
</dbReference>
<keyword evidence="10" id="KW-0325">Glycoprotein</keyword>
<keyword evidence="5" id="KW-0677">Repeat</keyword>
<comment type="subunit">
    <text evidence="14">Homodimer. Heterotetramer; 2 iHog chains bind 2 hh chains when facilitated by heparin, heparin is required to promote high-affinity interactions between hh and iHog.</text>
</comment>
<dbReference type="PROSITE" id="PS50835">
    <property type="entry name" value="IG_LIKE"/>
    <property type="match status" value="4"/>
</dbReference>
<evidence type="ECO:0000256" key="1">
    <source>
        <dbReference type="ARBA" id="ARBA00004370"/>
    </source>
</evidence>
<evidence type="ECO:0000256" key="17">
    <source>
        <dbReference type="SAM" id="Phobius"/>
    </source>
</evidence>
<dbReference type="InterPro" id="IPR003598">
    <property type="entry name" value="Ig_sub2"/>
</dbReference>
<keyword evidence="11" id="KW-0393">Immunoglobulin domain</keyword>
<dbReference type="GO" id="GO:0007411">
    <property type="term" value="P:axon guidance"/>
    <property type="evidence" value="ECO:0007669"/>
    <property type="project" value="TreeGrafter"/>
</dbReference>
<accession>A0A0K2TIN0</accession>
<evidence type="ECO:0000256" key="14">
    <source>
        <dbReference type="ARBA" id="ARBA00038530"/>
    </source>
</evidence>
<feature type="domain" description="Ig-like" evidence="19">
    <location>
        <begin position="104"/>
        <end position="199"/>
    </location>
</feature>
<evidence type="ECO:0000256" key="2">
    <source>
        <dbReference type="ARBA" id="ARBA00022674"/>
    </source>
</evidence>
<sequence>MFRLLLVLECLLTFSQGAWIGFEERPQNSVANPGDTVYFNCKTNISEEFVQWTYKGQLISAQELSVYTISKNYLSFELGLTKDIYSKQIGEYQCIGRESIATLPANLSIAELKEFSSEGKNSSFEVTQGNDVIIHCDVPYSNPPGFVEYYRDGIYLEAEVLLNSEILFIKNVVPELHNGNYTCSVQNHIIGQKKHSKFQVELKVIPSHGNRRKSQIIYHPKGKYSVNKGESITIPCAASGFPNPFISWSRFGDSTAIVPSSHGLLQIRNATEENQGDYMCIVDDGARQFLRKTRLIVNTPPVFLKTPQTHKTLRDGDSLSLKCIGSGVPSPEIRWYHNGFPLLDQRSNHLYIHSVNNSHSGFYQCFIINIVNANYTVTLVRVLQNKNEGHDYNEDYEDYPLEVLQVDAATFLPPSKPNITQLSPDSAMISWDINKDSELAISFFKIQYREFHGKKRSEWKTLDEVIEPNKRNFEIIGLHSDRKYRFRIVAVYLNNDNQPGPLSKKFKFNKKLLRSKKPKIAPVITHLLPMSDTSLRIGWKMSSLADIEGYFILYRPGISKGRPFKKITIIGGSSHSYVIEDLQPGLRYEMRVQAFNFAGVSPLSRVMRRSTSSGIKSSSTNKPSLQNDDSSLNNDSEDDTLMEHQVRLYLLIGGVLALIVLLVIISCSVMSYIQKRKAIKTYSDTNVAIHEKYMDASLSQFRSAVHNRQSTNMDSAHSSVQNIPETCETSFSNKACSTLNSSSTSVGHSKHVPENKNKDLGYEEYMAEPSGSSWKRTRRSEEIL</sequence>
<evidence type="ECO:0000256" key="9">
    <source>
        <dbReference type="ARBA" id="ARBA00023157"/>
    </source>
</evidence>